<evidence type="ECO:0000256" key="3">
    <source>
        <dbReference type="ARBA" id="ARBA00022723"/>
    </source>
</evidence>
<evidence type="ECO:0000256" key="4">
    <source>
        <dbReference type="ARBA" id="ARBA00023004"/>
    </source>
</evidence>
<dbReference type="PROSITE" id="PS00198">
    <property type="entry name" value="4FE4S_FER_1"/>
    <property type="match status" value="2"/>
</dbReference>
<dbReference type="GO" id="GO:0051536">
    <property type="term" value="F:iron-sulfur cluster binding"/>
    <property type="evidence" value="ECO:0007669"/>
    <property type="project" value="UniProtKB-KW"/>
</dbReference>
<dbReference type="PANTHER" id="PTHR30224:SF4">
    <property type="entry name" value="ELECTRON TRANSPORT PROTEIN YCCM-RELATED"/>
    <property type="match status" value="1"/>
</dbReference>
<feature type="transmembrane region" description="Helical" evidence="7">
    <location>
        <begin position="343"/>
        <end position="363"/>
    </location>
</feature>
<dbReference type="AlphaFoldDB" id="A0AAE3VIZ8"/>
<keyword evidence="7" id="KW-0812">Transmembrane</keyword>
<feature type="domain" description="4Fe-4S ferredoxin-type" evidence="8">
    <location>
        <begin position="227"/>
        <end position="256"/>
    </location>
</feature>
<dbReference type="GO" id="GO:0046872">
    <property type="term" value="F:metal ion binding"/>
    <property type="evidence" value="ECO:0007669"/>
    <property type="project" value="UniProtKB-KW"/>
</dbReference>
<protein>
    <submittedName>
        <fullName evidence="9">Ferredoxin</fullName>
    </submittedName>
</protein>
<feature type="transmembrane region" description="Helical" evidence="7">
    <location>
        <begin position="58"/>
        <end position="83"/>
    </location>
</feature>
<dbReference type="RefSeq" id="WP_307263536.1">
    <property type="nucleotide sequence ID" value="NZ_JAUSVL010000001.1"/>
</dbReference>
<feature type="transmembrane region" description="Helical" evidence="7">
    <location>
        <begin position="32"/>
        <end position="51"/>
    </location>
</feature>
<keyword evidence="5" id="KW-0411">Iron-sulfur</keyword>
<dbReference type="InterPro" id="IPR017900">
    <property type="entry name" value="4Fe4S_Fe_S_CS"/>
</dbReference>
<dbReference type="PANTHER" id="PTHR30224">
    <property type="entry name" value="ELECTRON TRANSPORT PROTEIN"/>
    <property type="match status" value="1"/>
</dbReference>
<comment type="caution">
    <text evidence="9">The sequence shown here is derived from an EMBL/GenBank/DDBJ whole genome shotgun (WGS) entry which is preliminary data.</text>
</comment>
<evidence type="ECO:0000256" key="1">
    <source>
        <dbReference type="ARBA" id="ARBA00004236"/>
    </source>
</evidence>
<feature type="transmembrane region" description="Helical" evidence="7">
    <location>
        <begin position="95"/>
        <end position="115"/>
    </location>
</feature>
<name>A0AAE3VIZ8_9BACT</name>
<organism evidence="9 10">
    <name type="scientific">Oligosphaera ethanolica</name>
    <dbReference type="NCBI Taxonomy" id="760260"/>
    <lineage>
        <taxon>Bacteria</taxon>
        <taxon>Pseudomonadati</taxon>
        <taxon>Lentisphaerota</taxon>
        <taxon>Oligosphaeria</taxon>
        <taxon>Oligosphaerales</taxon>
        <taxon>Oligosphaeraceae</taxon>
        <taxon>Oligosphaera</taxon>
    </lineage>
</organism>
<keyword evidence="6 7" id="KW-0472">Membrane</keyword>
<keyword evidence="7" id="KW-1133">Transmembrane helix</keyword>
<keyword evidence="3" id="KW-0479">Metal-binding</keyword>
<dbReference type="InterPro" id="IPR052378">
    <property type="entry name" value="NosR_regulator"/>
</dbReference>
<feature type="transmembrane region" description="Helical" evidence="7">
    <location>
        <begin position="177"/>
        <end position="204"/>
    </location>
</feature>
<comment type="subcellular location">
    <subcellularLocation>
        <location evidence="1">Cell membrane</location>
    </subcellularLocation>
</comment>
<evidence type="ECO:0000313" key="9">
    <source>
        <dbReference type="EMBL" id="MDQ0291156.1"/>
    </source>
</evidence>
<feature type="transmembrane region" description="Helical" evidence="7">
    <location>
        <begin position="151"/>
        <end position="171"/>
    </location>
</feature>
<evidence type="ECO:0000256" key="2">
    <source>
        <dbReference type="ARBA" id="ARBA00022475"/>
    </source>
</evidence>
<sequence length="411" mass="44849">MIFFAQMRFPRPDFEDYVEPAINLETQVADDIYLRLAVLAILLLFTGLAAYRWRSRRVLLLLSALSLLLLGFVFSACPCPVGMVQNVLAGWFTDYPLTLGVLLLFVLPLAVALYYGRLFCMGGCPLGAMQELLHFKTLQVPLWLDRIGRQLALALLLVGGVTAASGGGFHLCHGDPYFVIFSFGVSWTHLAVAGLMILLGVFVCRPYCRYMCPYGVLLRLCALAAPRKIAITGGDCISCRLCEQSCPNGAIVAPEPLKAAESPEQGRRRLGWLLALTPYVIILCAWAGYSLAGPLCAVHHDVKLLQSLDGNLRSDATVAFASSGRPLSELRDSVAQQRRRMRIGLTISGAIVGLAMMLELMALSRRRSPGRTYEVDAGLCVACGRCYDVCPVEHMTVKLRKACPSAAKSDA</sequence>
<dbReference type="SUPFAM" id="SSF54862">
    <property type="entry name" value="4Fe-4S ferredoxins"/>
    <property type="match status" value="1"/>
</dbReference>
<dbReference type="InterPro" id="IPR017896">
    <property type="entry name" value="4Fe4S_Fe-S-bd"/>
</dbReference>
<evidence type="ECO:0000256" key="6">
    <source>
        <dbReference type="ARBA" id="ARBA00023136"/>
    </source>
</evidence>
<dbReference type="Proteomes" id="UP001238163">
    <property type="component" value="Unassembled WGS sequence"/>
</dbReference>
<evidence type="ECO:0000256" key="7">
    <source>
        <dbReference type="SAM" id="Phobius"/>
    </source>
</evidence>
<reference evidence="9" key="1">
    <citation type="submission" date="2023-07" db="EMBL/GenBank/DDBJ databases">
        <title>Genomic Encyclopedia of Type Strains, Phase IV (KMG-IV): sequencing the most valuable type-strain genomes for metagenomic binning, comparative biology and taxonomic classification.</title>
        <authorList>
            <person name="Goeker M."/>
        </authorList>
    </citation>
    <scope>NUCLEOTIDE SEQUENCE</scope>
    <source>
        <strain evidence="9">DSM 24202</strain>
    </source>
</reference>
<dbReference type="Gene3D" id="3.30.70.20">
    <property type="match status" value="2"/>
</dbReference>
<feature type="domain" description="4Fe-4S ferredoxin-type" evidence="8">
    <location>
        <begin position="371"/>
        <end position="400"/>
    </location>
</feature>
<evidence type="ECO:0000259" key="8">
    <source>
        <dbReference type="PROSITE" id="PS51379"/>
    </source>
</evidence>
<dbReference type="Pfam" id="PF12801">
    <property type="entry name" value="Fer4_5"/>
    <property type="match status" value="2"/>
</dbReference>
<keyword evidence="4" id="KW-0408">Iron</keyword>
<evidence type="ECO:0000256" key="5">
    <source>
        <dbReference type="ARBA" id="ARBA00023014"/>
    </source>
</evidence>
<dbReference type="GO" id="GO:0005886">
    <property type="term" value="C:plasma membrane"/>
    <property type="evidence" value="ECO:0007669"/>
    <property type="project" value="UniProtKB-SubCell"/>
</dbReference>
<dbReference type="PROSITE" id="PS51379">
    <property type="entry name" value="4FE4S_FER_2"/>
    <property type="match status" value="2"/>
</dbReference>
<accession>A0AAE3VIZ8</accession>
<gene>
    <name evidence="9" type="ORF">J3R75_003263</name>
</gene>
<dbReference type="EMBL" id="JAUSVL010000001">
    <property type="protein sequence ID" value="MDQ0291156.1"/>
    <property type="molecule type" value="Genomic_DNA"/>
</dbReference>
<proteinExistence type="predicted"/>
<feature type="transmembrane region" description="Helical" evidence="7">
    <location>
        <begin position="270"/>
        <end position="289"/>
    </location>
</feature>
<keyword evidence="10" id="KW-1185">Reference proteome</keyword>
<keyword evidence="2" id="KW-1003">Cell membrane</keyword>
<dbReference type="Pfam" id="PF00037">
    <property type="entry name" value="Fer4"/>
    <property type="match status" value="2"/>
</dbReference>
<dbReference type="SUPFAM" id="SSF46548">
    <property type="entry name" value="alpha-helical ferredoxin"/>
    <property type="match status" value="1"/>
</dbReference>
<evidence type="ECO:0000313" key="10">
    <source>
        <dbReference type="Proteomes" id="UP001238163"/>
    </source>
</evidence>